<reference evidence="1 2" key="1">
    <citation type="submission" date="2018-09" db="EMBL/GenBank/DDBJ databases">
        <title>Complete genome of Bacillus thuringiensis strain QZL38.</title>
        <authorList>
            <person name="Song F."/>
        </authorList>
    </citation>
    <scope>NUCLEOTIDE SEQUENCE [LARGE SCALE GENOMIC DNA]</scope>
    <source>
        <strain evidence="1 2">QZL38</strain>
    </source>
</reference>
<evidence type="ECO:0000313" key="1">
    <source>
        <dbReference type="EMBL" id="AYF80800.1"/>
    </source>
</evidence>
<gene>
    <name evidence="1" type="ORF">D7J84_05980</name>
</gene>
<dbReference type="AlphaFoldDB" id="A0A9W3V8U0"/>
<accession>A0A9W3V8U0</accession>
<name>A0A9W3V8U0_BACTU</name>
<sequence length="65" mass="7882">MFIVITFSHMKCSRKFVYIIAERVQLFDMSSNEDILPTFLHKIFNFGYLYHMFLQQTQSLHALYQ</sequence>
<dbReference type="Proteomes" id="UP000269847">
    <property type="component" value="Chromosome"/>
</dbReference>
<protein>
    <submittedName>
        <fullName evidence="1">Uncharacterized protein</fullName>
    </submittedName>
</protein>
<proteinExistence type="predicted"/>
<organism evidence="1 2">
    <name type="scientific">Bacillus thuringiensis</name>
    <dbReference type="NCBI Taxonomy" id="1428"/>
    <lineage>
        <taxon>Bacteria</taxon>
        <taxon>Bacillati</taxon>
        <taxon>Bacillota</taxon>
        <taxon>Bacilli</taxon>
        <taxon>Bacillales</taxon>
        <taxon>Bacillaceae</taxon>
        <taxon>Bacillus</taxon>
        <taxon>Bacillus cereus group</taxon>
    </lineage>
</organism>
<evidence type="ECO:0000313" key="2">
    <source>
        <dbReference type="Proteomes" id="UP000269847"/>
    </source>
</evidence>
<dbReference type="EMBL" id="CP032608">
    <property type="protein sequence ID" value="AYF80800.1"/>
    <property type="molecule type" value="Genomic_DNA"/>
</dbReference>